<feature type="region of interest" description="Disordered" evidence="1">
    <location>
        <begin position="283"/>
        <end position="302"/>
    </location>
</feature>
<dbReference type="RefSeq" id="WP_055674097.1">
    <property type="nucleotide sequence ID" value="NZ_CXWD01000037.1"/>
</dbReference>
<dbReference type="AlphaFoldDB" id="A0A0M7AUV9"/>
<proteinExistence type="predicted"/>
<dbReference type="InterPro" id="IPR005094">
    <property type="entry name" value="Endonuclease_MobA/VirD2"/>
</dbReference>
<feature type="compositionally biased region" description="Basic and acidic residues" evidence="1">
    <location>
        <begin position="333"/>
        <end position="377"/>
    </location>
</feature>
<accession>A0A0M7AUV9</accession>
<reference evidence="4" key="1">
    <citation type="submission" date="2015-07" db="EMBL/GenBank/DDBJ databases">
        <authorList>
            <person name="Rodrigo-Torres Lidia"/>
            <person name="Arahal R.David."/>
        </authorList>
    </citation>
    <scope>NUCLEOTIDE SEQUENCE [LARGE SCALE GENOMIC DNA]</scope>
    <source>
        <strain evidence="4">CECT 5112</strain>
    </source>
</reference>
<feature type="domain" description="MobA/VirD2-like nuclease" evidence="2">
    <location>
        <begin position="18"/>
        <end position="126"/>
    </location>
</feature>
<keyword evidence="4" id="KW-1185">Reference proteome</keyword>
<evidence type="ECO:0000259" key="2">
    <source>
        <dbReference type="Pfam" id="PF03432"/>
    </source>
</evidence>
<name>A0A0M7AUV9_9HYPH</name>
<evidence type="ECO:0000313" key="3">
    <source>
        <dbReference type="EMBL" id="CTQ77573.1"/>
    </source>
</evidence>
<protein>
    <recommendedName>
        <fullName evidence="2">MobA/VirD2-like nuclease domain-containing protein</fullName>
    </recommendedName>
</protein>
<sequence length="672" mass="75890">MSRKGGQKVTVGPFRSLVADDPLDALKELEAISAIGRTKCPIHHVHVDPPIGHETPELFARHRELYEAEFGLEDAPGFSVRHEKNSRRHEHRVYTIVGSDGKAADLSWERARREKISRIIEHEFGLSMIAGKHNVAVEKALRKDGRDDVADAMLTAGLADKPRPDAVSPQERHIAERTGVPARTMDADILSAWRVADSGQAFRAALADVGIRIALGEKTTVVVRDGEPESLNRVLSREAKKQGFARITAADVKRRLSGLNIPDLADLDRTSTIYRAEKSVECWSGSSMGDPSPENNLVSGKEDFNAEPKTATKKGHSSRRAHGHPGNPRRRQDHQGRRERVDEPARSERDLGRAGSDRSDRRPAGGDQGRRSDDQRSSRSSKRIRNRLTAARLRKHADEAGKRKVHQHAKNRVAEAKLRARITPADFQKIRNAAELKARQKAARRMVAIARIRQAGPISFSERISALFRSRRTNLDRLLNRKQAAAEAIVLNTKPEPDALTKARHAVSAANKKRGDAYAQFEKTRKRLDDHYLNKPAWLRVNAWRNWNERRNRLTLLRNKASVQNQAAKLAQMVARDTEKQLSDAWHRNPDRHCAEKKSDSAIFEAKRELSLIHEVRRILREDPDRVHMRIESLLALANTRLEQRDIDREVKNHLESSHPGNSEITWKPKGL</sequence>
<evidence type="ECO:0000313" key="4">
    <source>
        <dbReference type="Proteomes" id="UP000053235"/>
    </source>
</evidence>
<dbReference type="STRING" id="388408.LAX5112_04958"/>
<evidence type="ECO:0000256" key="1">
    <source>
        <dbReference type="SAM" id="MobiDB-lite"/>
    </source>
</evidence>
<gene>
    <name evidence="3" type="ORF">LAX5112_04958</name>
</gene>
<feature type="compositionally biased region" description="Polar residues" evidence="1">
    <location>
        <begin position="284"/>
        <end position="298"/>
    </location>
</feature>
<dbReference type="Proteomes" id="UP000053235">
    <property type="component" value="Unassembled WGS sequence"/>
</dbReference>
<dbReference type="Pfam" id="PF03432">
    <property type="entry name" value="Relaxase"/>
    <property type="match status" value="1"/>
</dbReference>
<feature type="region of interest" description="Disordered" evidence="1">
    <location>
        <begin position="307"/>
        <end position="386"/>
    </location>
</feature>
<feature type="compositionally biased region" description="Basic residues" evidence="1">
    <location>
        <begin position="311"/>
        <end position="332"/>
    </location>
</feature>
<feature type="region of interest" description="Disordered" evidence="1">
    <location>
        <begin position="653"/>
        <end position="672"/>
    </location>
</feature>
<organism evidence="3 4">
    <name type="scientific">Roseibium alexandrii</name>
    <dbReference type="NCBI Taxonomy" id="388408"/>
    <lineage>
        <taxon>Bacteria</taxon>
        <taxon>Pseudomonadati</taxon>
        <taxon>Pseudomonadota</taxon>
        <taxon>Alphaproteobacteria</taxon>
        <taxon>Hyphomicrobiales</taxon>
        <taxon>Stappiaceae</taxon>
        <taxon>Roseibium</taxon>
    </lineage>
</organism>
<dbReference type="OrthoDB" id="1826980at2"/>
<dbReference type="EMBL" id="CXWD01000037">
    <property type="protein sequence ID" value="CTQ77573.1"/>
    <property type="molecule type" value="Genomic_DNA"/>
</dbReference>